<dbReference type="PANTHER" id="PTHR12998:SF0">
    <property type="entry name" value="TRNA:M(4)X MODIFICATION ENZYME TRM13 HOMOLOG"/>
    <property type="match status" value="1"/>
</dbReference>
<dbReference type="InterPro" id="IPR039044">
    <property type="entry name" value="Trm13"/>
</dbReference>
<keyword evidence="8 12" id="KW-0862">Zinc</keyword>
<comment type="catalytic activity">
    <reaction evidence="9 12">
        <text>cytidine(4) in tRNA(Pro) + S-adenosyl-L-methionine = 2'-O-methylcytidine(4) in tRNA(Pro) + S-adenosyl-L-homocysteine + H(+)</text>
        <dbReference type="Rhea" id="RHEA:32767"/>
        <dbReference type="Rhea" id="RHEA-COMP:10397"/>
        <dbReference type="Rhea" id="RHEA-COMP:10398"/>
        <dbReference type="ChEBI" id="CHEBI:15378"/>
        <dbReference type="ChEBI" id="CHEBI:57856"/>
        <dbReference type="ChEBI" id="CHEBI:59789"/>
        <dbReference type="ChEBI" id="CHEBI:74495"/>
        <dbReference type="ChEBI" id="CHEBI:82748"/>
        <dbReference type="EC" id="2.1.1.225"/>
    </reaction>
</comment>
<keyword evidence="7 12" id="KW-0863">Zinc-finger</keyword>
<keyword evidence="4 12" id="KW-0949">S-adenosyl-L-methionine</keyword>
<evidence type="ECO:0000256" key="10">
    <source>
        <dbReference type="ARBA" id="ARBA00048635"/>
    </source>
</evidence>
<evidence type="ECO:0000256" key="4">
    <source>
        <dbReference type="ARBA" id="ARBA00022691"/>
    </source>
</evidence>
<feature type="compositionally biased region" description="Basic and acidic residues" evidence="13">
    <location>
        <begin position="699"/>
        <end position="710"/>
    </location>
</feature>
<feature type="compositionally biased region" description="Polar residues" evidence="13">
    <location>
        <begin position="652"/>
        <end position="661"/>
    </location>
</feature>
<keyword evidence="6 12" id="KW-0479">Metal-binding</keyword>
<dbReference type="VEuPathDB" id="ToxoDB:TGP89_223130"/>
<dbReference type="AlphaFoldDB" id="A0A086JUR4"/>
<name>A0A086JUR4_TOXGO</name>
<feature type="compositionally biased region" description="Basic and acidic residues" evidence="13">
    <location>
        <begin position="321"/>
        <end position="335"/>
    </location>
</feature>
<evidence type="ECO:0000256" key="9">
    <source>
        <dbReference type="ARBA" id="ARBA00048165"/>
    </source>
</evidence>
<evidence type="ECO:0000256" key="8">
    <source>
        <dbReference type="ARBA" id="ARBA00022833"/>
    </source>
</evidence>
<dbReference type="PANTHER" id="PTHR12998">
    <property type="entry name" value="TRNA:M(4)X MODIFICATION ENZYME TRM13 HOMOLOG"/>
    <property type="match status" value="1"/>
</dbReference>
<evidence type="ECO:0000256" key="1">
    <source>
        <dbReference type="ARBA" id="ARBA00005265"/>
    </source>
</evidence>
<comment type="function">
    <text evidence="12">tRNA methylase which 2'-O-methylates cytidine(4) in tRNA(Pro) and tRNA(Gly)(GCC), and adenosine(4) in tRNA(His).</text>
</comment>
<evidence type="ECO:0000256" key="5">
    <source>
        <dbReference type="ARBA" id="ARBA00022694"/>
    </source>
</evidence>
<feature type="compositionally biased region" description="Low complexity" evidence="13">
    <location>
        <begin position="37"/>
        <end position="66"/>
    </location>
</feature>
<evidence type="ECO:0000256" key="3">
    <source>
        <dbReference type="ARBA" id="ARBA00022679"/>
    </source>
</evidence>
<organism evidence="15 16">
    <name type="scientific">Toxoplasma gondii p89</name>
    <dbReference type="NCBI Taxonomy" id="943119"/>
    <lineage>
        <taxon>Eukaryota</taxon>
        <taxon>Sar</taxon>
        <taxon>Alveolata</taxon>
        <taxon>Apicomplexa</taxon>
        <taxon>Conoidasida</taxon>
        <taxon>Coccidia</taxon>
        <taxon>Eucoccidiorida</taxon>
        <taxon>Eimeriorina</taxon>
        <taxon>Sarcocystidae</taxon>
        <taxon>Toxoplasma</taxon>
    </lineage>
</organism>
<feature type="region of interest" description="Disordered" evidence="13">
    <location>
        <begin position="308"/>
        <end position="335"/>
    </location>
</feature>
<dbReference type="InterPro" id="IPR022776">
    <property type="entry name" value="TRM13/UPF0224_CHHC_Znf_dom"/>
</dbReference>
<dbReference type="EC" id="2.1.1.225" evidence="12"/>
<comment type="catalytic activity">
    <reaction evidence="11 12">
        <text>adenosine(4) in tRNA(His) + S-adenosyl-L-methionine = 2'-O-methyladenosine(4) in tRNA(His) + S-adenosyl-L-homocysteine + H(+)</text>
        <dbReference type="Rhea" id="RHEA:43196"/>
        <dbReference type="Rhea" id="RHEA-COMP:10401"/>
        <dbReference type="Rhea" id="RHEA-COMP:10402"/>
        <dbReference type="ChEBI" id="CHEBI:15378"/>
        <dbReference type="ChEBI" id="CHEBI:57856"/>
        <dbReference type="ChEBI" id="CHEBI:59789"/>
        <dbReference type="ChEBI" id="CHEBI:74411"/>
        <dbReference type="ChEBI" id="CHEBI:74477"/>
        <dbReference type="EC" id="2.1.1.225"/>
    </reaction>
</comment>
<feature type="region of interest" description="Disordered" evidence="13">
    <location>
        <begin position="194"/>
        <end position="216"/>
    </location>
</feature>
<keyword evidence="2 12" id="KW-0489">Methyltransferase</keyword>
<evidence type="ECO:0000313" key="15">
    <source>
        <dbReference type="EMBL" id="KFG35882.1"/>
    </source>
</evidence>
<dbReference type="PROSITE" id="PS51800">
    <property type="entry name" value="ZF_CHHC_U11_48K"/>
    <property type="match status" value="1"/>
</dbReference>
<evidence type="ECO:0000259" key="14">
    <source>
        <dbReference type="PROSITE" id="PS51800"/>
    </source>
</evidence>
<proteinExistence type="inferred from homology"/>
<keyword evidence="5 12" id="KW-0819">tRNA processing</keyword>
<feature type="region of interest" description="Disordered" evidence="13">
    <location>
        <begin position="646"/>
        <end position="726"/>
    </location>
</feature>
<evidence type="ECO:0000256" key="11">
    <source>
        <dbReference type="ARBA" id="ARBA00049393"/>
    </source>
</evidence>
<gene>
    <name evidence="15" type="ORF">TGP89_223130</name>
</gene>
<keyword evidence="3 12" id="KW-0808">Transferase</keyword>
<evidence type="ECO:0000256" key="6">
    <source>
        <dbReference type="ARBA" id="ARBA00022723"/>
    </source>
</evidence>
<feature type="region of interest" description="Disordered" evidence="13">
    <location>
        <begin position="541"/>
        <end position="572"/>
    </location>
</feature>
<evidence type="ECO:0000256" key="7">
    <source>
        <dbReference type="ARBA" id="ARBA00022771"/>
    </source>
</evidence>
<feature type="domain" description="CHHC U11-48K-type" evidence="14">
    <location>
        <begin position="139"/>
        <end position="166"/>
    </location>
</feature>
<protein>
    <recommendedName>
        <fullName evidence="12">tRNA:m(4)X modification enzyme TRM13</fullName>
        <ecNumber evidence="12">2.1.1.225</ecNumber>
    </recommendedName>
</protein>
<dbReference type="Proteomes" id="UP000028828">
    <property type="component" value="Unassembled WGS sequence"/>
</dbReference>
<dbReference type="GO" id="GO:0106050">
    <property type="term" value="F:tRNA 2'-O-methyltransferase activity"/>
    <property type="evidence" value="ECO:0007669"/>
    <property type="project" value="UniProtKB-UniRule"/>
</dbReference>
<feature type="region of interest" description="Disordered" evidence="13">
    <location>
        <begin position="351"/>
        <end position="378"/>
    </location>
</feature>
<reference evidence="15 16" key="1">
    <citation type="submission" date="2014-03" db="EMBL/GenBank/DDBJ databases">
        <authorList>
            <person name="Sibley D."/>
            <person name="Venepally P."/>
            <person name="Karamycheva S."/>
            <person name="Hadjithomas M."/>
            <person name="Khan A."/>
            <person name="Brunk B."/>
            <person name="Roos D."/>
            <person name="Caler E."/>
            <person name="Lorenzi H."/>
        </authorList>
    </citation>
    <scope>NUCLEOTIDE SEQUENCE [LARGE SCALE GENOMIC DNA]</scope>
    <source>
        <strain evidence="16">p89</strain>
    </source>
</reference>
<dbReference type="GO" id="GO:0008270">
    <property type="term" value="F:zinc ion binding"/>
    <property type="evidence" value="ECO:0007669"/>
    <property type="project" value="UniProtKB-KW"/>
</dbReference>
<comment type="similarity">
    <text evidence="1 12">Belongs to the methyltransferase TRM13 family.</text>
</comment>
<evidence type="ECO:0000313" key="16">
    <source>
        <dbReference type="Proteomes" id="UP000028828"/>
    </source>
</evidence>
<dbReference type="Pfam" id="PF05206">
    <property type="entry name" value="TRM13"/>
    <property type="match status" value="1"/>
</dbReference>
<comment type="caution">
    <text evidence="15">The sequence shown here is derived from an EMBL/GenBank/DDBJ whole genome shotgun (WGS) entry which is preliminary data.</text>
</comment>
<sequence length="923" mass="100134">MPGFLEHGAAMEAGDPSRSVPTSKEESRIHWSNPMLSEASSSSGAQSRSFPNVPSSISLSSSSLSSNRPTEGRERGGVSRVESTAPAGSRVGAGVPGEGSDASLFTETGTRKDKKDLPCMSQFSCREAGECREISTADRIPCPVDPRHSIYLSRVSAHVRKCTKIRDMAYAHLLPFVLPGCNCGEQIQENAQCESRQQADAQLGTPSSSPPPPGEKVPFCSPACASSSSLLPFDIDELHQKVFQAVKQCCEEVSLPLSVILPPSPEEAEEASNEMGKEGERNGCNPAAELLRAAAGSEDLPLPEVEQAKETGRDGSLGSAARDRTHADSDTEEEKRASILVDCIARASKAAAQHRQRQRQGPAGDQADSQGEASSPAGVFPLAASASSLQSLGMSPLEWLRKVVTFMDKHDVQNAQLVALCALAGFLPTSQEALKGLVVVELGAGKAALTRWLATWTASAFADTARTRFVGTKKDQGSNSGKECQIEARHSPEAECTATGEDMSPKVNLDVSLQPKEPGSETNVVGVRFVVVEREARRNAKELKDEQMQSMSSTRIRSENHFKKRKQDHATDRVLASEGERHGNEAFGHQAPRFVRHVIRLRIDISDFDLGAMLRYMNLGDAHALRQPHVPSFFKLLRQHNCRLFPRRPSPLRQTTASDSSWPEDEATQTNGCNNRCEQISRNRNTDSSKSNEMVPEVGPEKRRALEKPETASPTEQAATLANYPHDNDASLDAYWELTKQLGSKGGADIKETELCLKSHFLNKPAQRVLGVAKHLCGGGTDVALRCFVRCRRAFFTRDSGMQREDVGASGSKSTGVSSEVSLCLCIAPCCHHRCDEQSFVGLEVLRRLGFADNEFARLAAATGWATGACGDKQRTGSLIKRLFDLCRLIWLREEGFQSATIRKFASSSCSPENFVILASATT</sequence>
<dbReference type="InterPro" id="IPR007871">
    <property type="entry name" value="Methyltransferase_TRM13"/>
</dbReference>
<feature type="region of interest" description="Disordered" evidence="13">
    <location>
        <begin position="261"/>
        <end position="283"/>
    </location>
</feature>
<evidence type="ECO:0000256" key="2">
    <source>
        <dbReference type="ARBA" id="ARBA00022603"/>
    </source>
</evidence>
<dbReference type="EMBL" id="AEYI02001568">
    <property type="protein sequence ID" value="KFG35882.1"/>
    <property type="molecule type" value="Genomic_DNA"/>
</dbReference>
<dbReference type="Pfam" id="PF05253">
    <property type="entry name" value="zf-U11-48K"/>
    <property type="match status" value="1"/>
</dbReference>
<dbReference type="GO" id="GO:0030488">
    <property type="term" value="P:tRNA methylation"/>
    <property type="evidence" value="ECO:0007669"/>
    <property type="project" value="InterPro"/>
</dbReference>
<feature type="compositionally biased region" description="Polar residues" evidence="13">
    <location>
        <begin position="668"/>
        <end position="678"/>
    </location>
</feature>
<dbReference type="OrthoDB" id="258806at2759"/>
<feature type="region of interest" description="Disordered" evidence="13">
    <location>
        <begin position="1"/>
        <end position="109"/>
    </location>
</feature>
<evidence type="ECO:0000256" key="13">
    <source>
        <dbReference type="SAM" id="MobiDB-lite"/>
    </source>
</evidence>
<accession>A0A086JUR4</accession>
<evidence type="ECO:0000256" key="12">
    <source>
        <dbReference type="RuleBase" id="RU367103"/>
    </source>
</evidence>
<comment type="catalytic activity">
    <reaction evidence="10 12">
        <text>cytidine(4) in tRNA(Gly)(GCC) + S-adenosyl-L-methionine = 2'-O-methylcytidine(4) in tRNA(Gly)(GCC) + S-adenosyl-L-homocysteine + H(+)</text>
        <dbReference type="Rhea" id="RHEA:43192"/>
        <dbReference type="Rhea" id="RHEA-COMP:10399"/>
        <dbReference type="Rhea" id="RHEA-COMP:10400"/>
        <dbReference type="ChEBI" id="CHEBI:15378"/>
        <dbReference type="ChEBI" id="CHEBI:57856"/>
        <dbReference type="ChEBI" id="CHEBI:59789"/>
        <dbReference type="ChEBI" id="CHEBI:74495"/>
        <dbReference type="ChEBI" id="CHEBI:82748"/>
        <dbReference type="EC" id="2.1.1.225"/>
    </reaction>
</comment>